<evidence type="ECO:0000259" key="1">
    <source>
        <dbReference type="SMART" id="SM00827"/>
    </source>
</evidence>
<sequence>MTLGYLLGAAISDPDPRHGAELYEAFPVVRRTYDEVQAWTGIPAERILTGDFAADNDHERFAFAGIRLATLAFGIHDLLADREVHPGAVGGISLGGLISSCLAGALGRRDLFELLVQEGRTPARDTTPQGAAIAFIPADEDHTQYYADPDVHLGGDFGLLVDGSRRLLMLSGTRAALDRVAAQAAPGVVSVIENQSLAVHSPLRQYASDFMAPHVAALPLSDPKLPLCSFLEQKTLTTADEVRDLFVRNKTHTMSLVHVVNELRAQGTRLAFVLGPSLPEGAIRFPFPVVHIKTPEQLTQAMTAMYEYGVGMPSTV</sequence>
<dbReference type="Gene3D" id="3.40.366.10">
    <property type="entry name" value="Malonyl-Coenzyme A Acyl Carrier Protein, domain 2"/>
    <property type="match status" value="1"/>
</dbReference>
<dbReference type="InterPro" id="IPR014043">
    <property type="entry name" value="Acyl_transferase_dom"/>
</dbReference>
<name>A0A4R2JL58_9PSEU</name>
<protein>
    <submittedName>
        <fullName evidence="2">[acyl-carrier-protein] S-malonyltransferase</fullName>
    </submittedName>
</protein>
<dbReference type="Proteomes" id="UP000295680">
    <property type="component" value="Unassembled WGS sequence"/>
</dbReference>
<dbReference type="SUPFAM" id="SSF52151">
    <property type="entry name" value="FabD/lysophospholipase-like"/>
    <property type="match status" value="1"/>
</dbReference>
<dbReference type="Gene3D" id="3.30.70.250">
    <property type="entry name" value="Malonyl-CoA ACP transacylase, ACP-binding"/>
    <property type="match status" value="1"/>
</dbReference>
<organism evidence="2 3">
    <name type="scientific">Actinocrispum wychmicini</name>
    <dbReference type="NCBI Taxonomy" id="1213861"/>
    <lineage>
        <taxon>Bacteria</taxon>
        <taxon>Bacillati</taxon>
        <taxon>Actinomycetota</taxon>
        <taxon>Actinomycetes</taxon>
        <taxon>Pseudonocardiales</taxon>
        <taxon>Pseudonocardiaceae</taxon>
        <taxon>Actinocrispum</taxon>
    </lineage>
</organism>
<dbReference type="RefSeq" id="WP_132118168.1">
    <property type="nucleotide sequence ID" value="NZ_SLWS01000004.1"/>
</dbReference>
<dbReference type="InterPro" id="IPR001227">
    <property type="entry name" value="Ac_transferase_dom_sf"/>
</dbReference>
<keyword evidence="2" id="KW-0808">Transferase</keyword>
<comment type="caution">
    <text evidence="2">The sequence shown here is derived from an EMBL/GenBank/DDBJ whole genome shotgun (WGS) entry which is preliminary data.</text>
</comment>
<dbReference type="OrthoDB" id="4515327at2"/>
<dbReference type="GO" id="GO:0016740">
    <property type="term" value="F:transferase activity"/>
    <property type="evidence" value="ECO:0007669"/>
    <property type="project" value="UniProtKB-KW"/>
</dbReference>
<dbReference type="EMBL" id="SLWS01000004">
    <property type="protein sequence ID" value="TCO59914.1"/>
    <property type="molecule type" value="Genomic_DNA"/>
</dbReference>
<keyword evidence="3" id="KW-1185">Reference proteome</keyword>
<dbReference type="AlphaFoldDB" id="A0A4R2JL58"/>
<accession>A0A4R2JL58</accession>
<gene>
    <name evidence="2" type="ORF">EV192_104757</name>
</gene>
<feature type="domain" description="Malonyl-CoA:ACP transacylase (MAT)" evidence="1">
    <location>
        <begin position="19"/>
        <end position="281"/>
    </location>
</feature>
<dbReference type="SMART" id="SM00827">
    <property type="entry name" value="PKS_AT"/>
    <property type="match status" value="1"/>
</dbReference>
<proteinExistence type="predicted"/>
<dbReference type="InterPro" id="IPR016035">
    <property type="entry name" value="Acyl_Trfase/lysoPLipase"/>
</dbReference>
<evidence type="ECO:0000313" key="2">
    <source>
        <dbReference type="EMBL" id="TCO59914.1"/>
    </source>
</evidence>
<evidence type="ECO:0000313" key="3">
    <source>
        <dbReference type="Proteomes" id="UP000295680"/>
    </source>
</evidence>
<reference evidence="2 3" key="1">
    <citation type="submission" date="2019-03" db="EMBL/GenBank/DDBJ databases">
        <title>Genomic Encyclopedia of Type Strains, Phase IV (KMG-IV): sequencing the most valuable type-strain genomes for metagenomic binning, comparative biology and taxonomic classification.</title>
        <authorList>
            <person name="Goeker M."/>
        </authorList>
    </citation>
    <scope>NUCLEOTIDE SEQUENCE [LARGE SCALE GENOMIC DNA]</scope>
    <source>
        <strain evidence="2 3">DSM 45934</strain>
    </source>
</reference>